<organism evidence="1 2">
    <name type="scientific">Saccharospirillum salsuginis</name>
    <dbReference type="NCBI Taxonomy" id="418750"/>
    <lineage>
        <taxon>Bacteria</taxon>
        <taxon>Pseudomonadati</taxon>
        <taxon>Pseudomonadota</taxon>
        <taxon>Gammaproteobacteria</taxon>
        <taxon>Oceanospirillales</taxon>
        <taxon>Saccharospirillaceae</taxon>
        <taxon>Saccharospirillum</taxon>
    </lineage>
</organism>
<accession>A0A918K5V1</accession>
<proteinExistence type="predicted"/>
<name>A0A918K5V1_9GAMM</name>
<evidence type="ECO:0000313" key="1">
    <source>
        <dbReference type="EMBL" id="GGX48656.1"/>
    </source>
</evidence>
<dbReference type="EMBL" id="BMXR01000003">
    <property type="protein sequence ID" value="GGX48656.1"/>
    <property type="molecule type" value="Genomic_DNA"/>
</dbReference>
<evidence type="ECO:0000313" key="2">
    <source>
        <dbReference type="Proteomes" id="UP000626148"/>
    </source>
</evidence>
<dbReference type="AlphaFoldDB" id="A0A918K5V1"/>
<gene>
    <name evidence="1" type="ORF">GCM10007392_14680</name>
</gene>
<comment type="caution">
    <text evidence="1">The sequence shown here is derived from an EMBL/GenBank/DDBJ whole genome shotgun (WGS) entry which is preliminary data.</text>
</comment>
<dbReference type="Proteomes" id="UP000626148">
    <property type="component" value="Unassembled WGS sequence"/>
</dbReference>
<protein>
    <submittedName>
        <fullName evidence="1">Uncharacterized protein</fullName>
    </submittedName>
</protein>
<reference evidence="1" key="1">
    <citation type="journal article" date="2014" name="Int. J. Syst. Evol. Microbiol.">
        <title>Complete genome sequence of Corynebacterium casei LMG S-19264T (=DSM 44701T), isolated from a smear-ripened cheese.</title>
        <authorList>
            <consortium name="US DOE Joint Genome Institute (JGI-PGF)"/>
            <person name="Walter F."/>
            <person name="Albersmeier A."/>
            <person name="Kalinowski J."/>
            <person name="Ruckert C."/>
        </authorList>
    </citation>
    <scope>NUCLEOTIDE SEQUENCE</scope>
    <source>
        <strain evidence="1">KCTC 22169</strain>
    </source>
</reference>
<reference evidence="1" key="2">
    <citation type="submission" date="2020-09" db="EMBL/GenBank/DDBJ databases">
        <authorList>
            <person name="Sun Q."/>
            <person name="Kim S."/>
        </authorList>
    </citation>
    <scope>NUCLEOTIDE SEQUENCE</scope>
    <source>
        <strain evidence="1">KCTC 22169</strain>
    </source>
</reference>
<keyword evidence="2" id="KW-1185">Reference proteome</keyword>
<sequence>MVRLVRHPGIGAVGVIRRVGVAHLFAYGIASATALTADNAVARRVGPLLPYLEVKPTYVAMV</sequence>